<dbReference type="Pfam" id="PF02620">
    <property type="entry name" value="YceD"/>
    <property type="match status" value="1"/>
</dbReference>
<dbReference type="PANTHER" id="PTHR38099">
    <property type="entry name" value="LARGE RIBOSOMAL RNA SUBUNIT ACCUMULATION PROTEIN YCED"/>
    <property type="match status" value="1"/>
</dbReference>
<evidence type="ECO:0000313" key="7">
    <source>
        <dbReference type="Proteomes" id="UP000198749"/>
    </source>
</evidence>
<evidence type="ECO:0000313" key="6">
    <source>
        <dbReference type="EMBL" id="SEQ74489.1"/>
    </source>
</evidence>
<evidence type="ECO:0000256" key="5">
    <source>
        <dbReference type="ARBA" id="ARBA00031841"/>
    </source>
</evidence>
<dbReference type="GO" id="GO:0042254">
    <property type="term" value="P:ribosome biogenesis"/>
    <property type="evidence" value="ECO:0007669"/>
    <property type="project" value="UniProtKB-KW"/>
</dbReference>
<evidence type="ECO:0000256" key="3">
    <source>
        <dbReference type="ARBA" id="ARBA00015716"/>
    </source>
</evidence>
<evidence type="ECO:0000256" key="4">
    <source>
        <dbReference type="ARBA" id="ARBA00022517"/>
    </source>
</evidence>
<name>A0A1H9IIW9_9GAMM</name>
<dbReference type="GO" id="GO:0005829">
    <property type="term" value="C:cytosol"/>
    <property type="evidence" value="ECO:0007669"/>
    <property type="project" value="TreeGrafter"/>
</dbReference>
<dbReference type="STRING" id="355243.SAMN03080615_02586"/>
<gene>
    <name evidence="6" type="ORF">SAMN03080615_02586</name>
</gene>
<keyword evidence="7" id="KW-1185">Reference proteome</keyword>
<dbReference type="EMBL" id="FOGB01000007">
    <property type="protein sequence ID" value="SEQ74489.1"/>
    <property type="molecule type" value="Genomic_DNA"/>
</dbReference>
<proteinExistence type="inferred from homology"/>
<evidence type="ECO:0000256" key="2">
    <source>
        <dbReference type="ARBA" id="ARBA00010740"/>
    </source>
</evidence>
<protein>
    <recommendedName>
        <fullName evidence="3">Large ribosomal RNA subunit accumulation protein YceD</fullName>
    </recommendedName>
    <alternativeName>
        <fullName evidence="5">23S rRNA accumulation protein YceD</fullName>
    </alternativeName>
</protein>
<sequence length="171" mass="18936">MSNAPLPKKIDPRKLADRGVRIEGDAELALLPNLVTMLTDSQGRVAVDLQFDLDELRIRTIKGTAVTQVKMACQRCLEPVEIDIEAKFNLAIAPTEEHAKNLPRYYDHLIVAGDELELLPMVEEELILTLPIVPFHDDCSVQTSFGEAATTDNETDKPNPFSVLASLKADK</sequence>
<organism evidence="6 7">
    <name type="scientific">Amphritea atlantica</name>
    <dbReference type="NCBI Taxonomy" id="355243"/>
    <lineage>
        <taxon>Bacteria</taxon>
        <taxon>Pseudomonadati</taxon>
        <taxon>Pseudomonadota</taxon>
        <taxon>Gammaproteobacteria</taxon>
        <taxon>Oceanospirillales</taxon>
        <taxon>Oceanospirillaceae</taxon>
        <taxon>Amphritea</taxon>
    </lineage>
</organism>
<comment type="similarity">
    <text evidence="2">Belongs to the DUF177 domain family.</text>
</comment>
<dbReference type="InterPro" id="IPR003772">
    <property type="entry name" value="YceD"/>
</dbReference>
<comment type="function">
    <text evidence="1">Plays a role in synthesis, processing and/or stability of 23S rRNA.</text>
</comment>
<reference evidence="7" key="1">
    <citation type="submission" date="2016-10" db="EMBL/GenBank/DDBJ databases">
        <authorList>
            <person name="Varghese N."/>
            <person name="Submissions S."/>
        </authorList>
    </citation>
    <scope>NUCLEOTIDE SEQUENCE [LARGE SCALE GENOMIC DNA]</scope>
    <source>
        <strain evidence="7">DSM 18887</strain>
    </source>
</reference>
<dbReference type="RefSeq" id="WP_091358874.1">
    <property type="nucleotide sequence ID" value="NZ_AP025284.1"/>
</dbReference>
<dbReference type="OrthoDB" id="9786771at2"/>
<dbReference type="Proteomes" id="UP000198749">
    <property type="component" value="Unassembled WGS sequence"/>
</dbReference>
<accession>A0A1H9IIW9</accession>
<dbReference type="AlphaFoldDB" id="A0A1H9IIW9"/>
<keyword evidence="4" id="KW-0690">Ribosome biogenesis</keyword>
<dbReference type="InterPro" id="IPR039255">
    <property type="entry name" value="YceD_bac"/>
</dbReference>
<evidence type="ECO:0000256" key="1">
    <source>
        <dbReference type="ARBA" id="ARBA00002868"/>
    </source>
</evidence>
<dbReference type="PANTHER" id="PTHR38099:SF1">
    <property type="entry name" value="LARGE RIBOSOMAL RNA SUBUNIT ACCUMULATION PROTEIN YCED"/>
    <property type="match status" value="1"/>
</dbReference>